<comment type="subcellular location">
    <subcellularLocation>
        <location evidence="1">Nucleus</location>
        <location evidence="1">Nuclear pore complex</location>
    </subcellularLocation>
</comment>
<keyword evidence="5" id="KW-0811">Translocation</keyword>
<evidence type="ECO:0000313" key="11">
    <source>
        <dbReference type="Proteomes" id="UP000698800"/>
    </source>
</evidence>
<dbReference type="GO" id="GO:0005643">
    <property type="term" value="C:nuclear pore"/>
    <property type="evidence" value="ECO:0007669"/>
    <property type="project" value="UniProtKB-SubCell"/>
</dbReference>
<dbReference type="Pfam" id="PF13634">
    <property type="entry name" value="Nucleoporin_FG"/>
    <property type="match status" value="2"/>
</dbReference>
<comment type="caution">
    <text evidence="10">The sequence shown here is derived from an EMBL/GenBank/DDBJ whole genome shotgun (WGS) entry which is preliminary data.</text>
</comment>
<keyword evidence="7" id="KW-0539">Nucleus</keyword>
<dbReference type="PANTHER" id="PTHR13437">
    <property type="entry name" value="NUCLEOPORIN P58/P45 NUCLEOPORIN-LIKE PROTEIN 1"/>
    <property type="match status" value="1"/>
</dbReference>
<gene>
    <name evidence="10" type="ORF">FGG08_000145</name>
</gene>
<keyword evidence="6" id="KW-0906">Nuclear pore complex</keyword>
<dbReference type="InterPro" id="IPR025574">
    <property type="entry name" value="Nucleoporin_FG_rpt"/>
</dbReference>
<keyword evidence="3" id="KW-0509">mRNA transport</keyword>
<keyword evidence="11" id="KW-1185">Reference proteome</keyword>
<dbReference type="Proteomes" id="UP000698800">
    <property type="component" value="Unassembled WGS sequence"/>
</dbReference>
<feature type="region of interest" description="Disordered" evidence="9">
    <location>
        <begin position="196"/>
        <end position="251"/>
    </location>
</feature>
<feature type="compositionally biased region" description="Low complexity" evidence="9">
    <location>
        <begin position="210"/>
        <end position="221"/>
    </location>
</feature>
<organism evidence="10 11">
    <name type="scientific">Glutinoglossum americanum</name>
    <dbReference type="NCBI Taxonomy" id="1670608"/>
    <lineage>
        <taxon>Eukaryota</taxon>
        <taxon>Fungi</taxon>
        <taxon>Dikarya</taxon>
        <taxon>Ascomycota</taxon>
        <taxon>Pezizomycotina</taxon>
        <taxon>Geoglossomycetes</taxon>
        <taxon>Geoglossales</taxon>
        <taxon>Geoglossaceae</taxon>
        <taxon>Glutinoglossum</taxon>
    </lineage>
</organism>
<feature type="region of interest" description="Disordered" evidence="9">
    <location>
        <begin position="26"/>
        <end position="184"/>
    </location>
</feature>
<feature type="compositionally biased region" description="Low complexity" evidence="9">
    <location>
        <begin position="143"/>
        <end position="153"/>
    </location>
</feature>
<evidence type="ECO:0000256" key="4">
    <source>
        <dbReference type="ARBA" id="ARBA00022927"/>
    </source>
</evidence>
<feature type="coiled-coil region" evidence="8">
    <location>
        <begin position="405"/>
        <end position="432"/>
    </location>
</feature>
<evidence type="ECO:0000256" key="8">
    <source>
        <dbReference type="SAM" id="Coils"/>
    </source>
</evidence>
<reference evidence="10" key="1">
    <citation type="submission" date="2021-03" db="EMBL/GenBank/DDBJ databases">
        <title>Comparative genomics and phylogenomic investigation of the class Geoglossomycetes provide insights into ecological specialization and systematics.</title>
        <authorList>
            <person name="Melie T."/>
            <person name="Pirro S."/>
            <person name="Miller A.N."/>
            <person name="Quandt A."/>
        </authorList>
    </citation>
    <scope>NUCLEOTIDE SEQUENCE</scope>
    <source>
        <strain evidence="10">GBOQ0MN5Z8</strain>
    </source>
</reference>
<dbReference type="GO" id="GO:0008139">
    <property type="term" value="F:nuclear localization sequence binding"/>
    <property type="evidence" value="ECO:0007669"/>
    <property type="project" value="InterPro"/>
</dbReference>
<keyword evidence="4" id="KW-0653">Protein transport</keyword>
<dbReference type="GO" id="GO:0051028">
    <property type="term" value="P:mRNA transport"/>
    <property type="evidence" value="ECO:0007669"/>
    <property type="project" value="UniProtKB-KW"/>
</dbReference>
<dbReference type="GO" id="GO:0015031">
    <property type="term" value="P:protein transport"/>
    <property type="evidence" value="ECO:0007669"/>
    <property type="project" value="UniProtKB-KW"/>
</dbReference>
<protein>
    <submittedName>
        <fullName evidence="10">Uncharacterized protein</fullName>
    </submittedName>
</protein>
<dbReference type="PANTHER" id="PTHR13437:SF2">
    <property type="entry name" value="NUCLEOPORIN P58_P45"/>
    <property type="match status" value="1"/>
</dbReference>
<evidence type="ECO:0000256" key="2">
    <source>
        <dbReference type="ARBA" id="ARBA00022448"/>
    </source>
</evidence>
<evidence type="ECO:0000256" key="3">
    <source>
        <dbReference type="ARBA" id="ARBA00022816"/>
    </source>
</evidence>
<evidence type="ECO:0000256" key="6">
    <source>
        <dbReference type="ARBA" id="ARBA00023132"/>
    </source>
</evidence>
<keyword evidence="8" id="KW-0175">Coiled coil</keyword>
<feature type="compositionally biased region" description="Low complexity" evidence="9">
    <location>
        <begin position="171"/>
        <end position="184"/>
    </location>
</feature>
<keyword evidence="2" id="KW-0813">Transport</keyword>
<feature type="compositionally biased region" description="Low complexity" evidence="9">
    <location>
        <begin position="122"/>
        <end position="134"/>
    </location>
</feature>
<proteinExistence type="predicted"/>
<dbReference type="AlphaFoldDB" id="A0A9P8IAS3"/>
<dbReference type="InterPro" id="IPR024882">
    <property type="entry name" value="NUP58/p45/49"/>
</dbReference>
<feature type="compositionally biased region" description="Polar residues" evidence="9">
    <location>
        <begin position="26"/>
        <end position="80"/>
    </location>
</feature>
<dbReference type="EMBL" id="JAGHQL010000002">
    <property type="protein sequence ID" value="KAH0547656.1"/>
    <property type="molecule type" value="Genomic_DNA"/>
</dbReference>
<sequence>MSLGRLGTGPGGLTINTAGANSLFASGATSQPSTSGGLFGSSTQTTQPTTNLFGSSTQATQPTTSLFGTSTATSQPQQSGGLFGSQPAQTGGLFGSNTAQSGQGGGLFGSSTTQPGQGGGLLSTSVTQPQQTSSIFGGTNTLQQPQQPQQPQQSGGLFGGTLQNRPSLFGTTTTQPPSQTTRPSLLTGLSAATNISTAQQQPQRPSLFGTTTTSSAPQPTSLFSGSQQPAQPGASMASALGGLGSTPQQQTVPGVKIDLANLRSTSRFGDLHEDLQKLVEEIDKGIVAQTELHKQVEAMMSGHEQNLMCIPNDVEFVSRRLTTMQHALENDAQAVDYVRKTVKKDANDARLSFRALDNLKLPPQYHYQGLWSSPTPSAPPRSVGGATASDDEGSTDLVAYFSQQADGMGETLEKYRRNLHEIEEALRGVETKTVQMTQKLMLTRGEDGSERSEAEVVSELSQVLRGFEDGILNVAGSIWMAREGVQELVVGSGASGGRDRRRAGVY</sequence>
<feature type="region of interest" description="Disordered" evidence="9">
    <location>
        <begin position="370"/>
        <end position="391"/>
    </location>
</feature>
<feature type="compositionally biased region" description="Polar residues" evidence="9">
    <location>
        <begin position="161"/>
        <end position="170"/>
    </location>
</feature>
<evidence type="ECO:0000313" key="10">
    <source>
        <dbReference type="EMBL" id="KAH0547656.1"/>
    </source>
</evidence>
<evidence type="ECO:0000256" key="1">
    <source>
        <dbReference type="ARBA" id="ARBA00004567"/>
    </source>
</evidence>
<name>A0A9P8IAS3_9PEZI</name>
<accession>A0A9P8IAS3</accession>
<dbReference type="GO" id="GO:0017056">
    <property type="term" value="F:structural constituent of nuclear pore"/>
    <property type="evidence" value="ECO:0007669"/>
    <property type="project" value="InterPro"/>
</dbReference>
<evidence type="ECO:0000256" key="7">
    <source>
        <dbReference type="ARBA" id="ARBA00023242"/>
    </source>
</evidence>
<dbReference type="OrthoDB" id="2538017at2759"/>
<evidence type="ECO:0000256" key="9">
    <source>
        <dbReference type="SAM" id="MobiDB-lite"/>
    </source>
</evidence>
<evidence type="ECO:0000256" key="5">
    <source>
        <dbReference type="ARBA" id="ARBA00023010"/>
    </source>
</evidence>
<dbReference type="Pfam" id="PF21121">
    <property type="entry name" value="Nup49_C"/>
    <property type="match status" value="1"/>
</dbReference>